<evidence type="ECO:0000256" key="1">
    <source>
        <dbReference type="ARBA" id="ARBA00004613"/>
    </source>
</evidence>
<evidence type="ECO:0000256" key="6">
    <source>
        <dbReference type="ARBA" id="ARBA00022737"/>
    </source>
</evidence>
<dbReference type="GeneID" id="105432239"/>
<dbReference type="CDD" id="cd00054">
    <property type="entry name" value="EGF_CA"/>
    <property type="match status" value="5"/>
</dbReference>
<dbReference type="GO" id="GO:0005886">
    <property type="term" value="C:plasma membrane"/>
    <property type="evidence" value="ECO:0007669"/>
    <property type="project" value="TreeGrafter"/>
</dbReference>
<dbReference type="InterPro" id="IPR018097">
    <property type="entry name" value="EGF_Ca-bd_CS"/>
</dbReference>
<dbReference type="SMART" id="SM00179">
    <property type="entry name" value="EGF_CA"/>
    <property type="match status" value="5"/>
</dbReference>
<name>A0A6I9WPZ7_9HYME</name>
<dbReference type="FunFam" id="2.10.25.10:FF:000045">
    <property type="entry name" value="Slit guidance ligand 2"/>
    <property type="match status" value="1"/>
</dbReference>
<evidence type="ECO:0000256" key="10">
    <source>
        <dbReference type="PROSITE-ProRule" id="PRU00076"/>
    </source>
</evidence>
<dbReference type="PANTHER" id="PTHR45836:SF23">
    <property type="entry name" value="NEUROGENIC LOCUS NOTCH HOMOLOG PROTEIN 1"/>
    <property type="match status" value="1"/>
</dbReference>
<feature type="disulfide bond" evidence="10">
    <location>
        <begin position="106"/>
        <end position="115"/>
    </location>
</feature>
<organism evidence="13 14">
    <name type="scientific">Pogonomyrmex barbatus</name>
    <name type="common">red harvester ant</name>
    <dbReference type="NCBI Taxonomy" id="144034"/>
    <lineage>
        <taxon>Eukaryota</taxon>
        <taxon>Metazoa</taxon>
        <taxon>Ecdysozoa</taxon>
        <taxon>Arthropoda</taxon>
        <taxon>Hexapoda</taxon>
        <taxon>Insecta</taxon>
        <taxon>Pterygota</taxon>
        <taxon>Neoptera</taxon>
        <taxon>Endopterygota</taxon>
        <taxon>Hymenoptera</taxon>
        <taxon>Apocrita</taxon>
        <taxon>Aculeata</taxon>
        <taxon>Formicoidea</taxon>
        <taxon>Formicidae</taxon>
        <taxon>Myrmicinae</taxon>
        <taxon>Pogonomyrmex</taxon>
    </lineage>
</organism>
<feature type="domain" description="EGF-like" evidence="12">
    <location>
        <begin position="155"/>
        <end position="193"/>
    </location>
</feature>
<evidence type="ECO:0000256" key="8">
    <source>
        <dbReference type="ARBA" id="ARBA00023170"/>
    </source>
</evidence>
<gene>
    <name evidence="14" type="primary">LOC105432239</name>
</gene>
<dbReference type="GO" id="GO:0007411">
    <property type="term" value="P:axon guidance"/>
    <property type="evidence" value="ECO:0007669"/>
    <property type="project" value="TreeGrafter"/>
</dbReference>
<dbReference type="GO" id="GO:0009986">
    <property type="term" value="C:cell surface"/>
    <property type="evidence" value="ECO:0007669"/>
    <property type="project" value="TreeGrafter"/>
</dbReference>
<evidence type="ECO:0000256" key="5">
    <source>
        <dbReference type="ARBA" id="ARBA00022729"/>
    </source>
</evidence>
<dbReference type="InterPro" id="IPR049883">
    <property type="entry name" value="NOTCH1_EGF-like"/>
</dbReference>
<dbReference type="GO" id="GO:0005576">
    <property type="term" value="C:extracellular region"/>
    <property type="evidence" value="ECO:0007669"/>
    <property type="project" value="UniProtKB-SubCell"/>
</dbReference>
<dbReference type="FunFam" id="2.10.25.10:FF:000136">
    <property type="entry name" value="Neurogenic locus notch 1"/>
    <property type="match status" value="1"/>
</dbReference>
<sequence length="290" mass="31324">MTEDDHEKERDGEEKGENGPGTGMGKGEDTGFRGDHCEENIDDCPGNLCQNGATCMDRVNEYSCLCPPAFTGTQCELDVDECSVRPSLCHNGATCTNSHGSYSCICVNGWTGPDCSVNIDDCAGAACFNGATCIDRVGSFYCQCTYGKTGLLCHLDDACTSNPCHEGAICDTSPINGSFTCSCATGYKGLDCSEDIDECTQGSPCEHDGICVNTPGSFAAKFNAYTVCDASKLDLQGTKAKVERHWTHCSVPQRYLSRTVAKFYAHRGTLVCIAKQERRRKPGRQQRKKL</sequence>
<dbReference type="PANTHER" id="PTHR45836">
    <property type="entry name" value="SLIT HOMOLOG"/>
    <property type="match status" value="1"/>
</dbReference>
<dbReference type="GO" id="GO:0005509">
    <property type="term" value="F:calcium ion binding"/>
    <property type="evidence" value="ECO:0007669"/>
    <property type="project" value="InterPro"/>
</dbReference>
<dbReference type="InterPro" id="IPR051355">
    <property type="entry name" value="Notch/Slit_guidance"/>
</dbReference>
<feature type="domain" description="EGF-like" evidence="12">
    <location>
        <begin position="118"/>
        <end position="154"/>
    </location>
</feature>
<dbReference type="PROSITE" id="PS01186">
    <property type="entry name" value="EGF_2"/>
    <property type="match status" value="2"/>
</dbReference>
<dbReference type="InterPro" id="IPR000742">
    <property type="entry name" value="EGF"/>
</dbReference>
<dbReference type="OrthoDB" id="283575at2759"/>
<evidence type="ECO:0000256" key="2">
    <source>
        <dbReference type="ARBA" id="ARBA00005847"/>
    </source>
</evidence>
<dbReference type="PROSITE" id="PS01187">
    <property type="entry name" value="EGF_CA"/>
    <property type="match status" value="1"/>
</dbReference>
<feature type="domain" description="EGF-like" evidence="12">
    <location>
        <begin position="78"/>
        <end position="116"/>
    </location>
</feature>
<evidence type="ECO:0000256" key="3">
    <source>
        <dbReference type="ARBA" id="ARBA00022525"/>
    </source>
</evidence>
<dbReference type="GO" id="GO:0043235">
    <property type="term" value="C:receptor complex"/>
    <property type="evidence" value="ECO:0007669"/>
    <property type="project" value="TreeGrafter"/>
</dbReference>
<feature type="disulfide bond" evidence="10">
    <location>
        <begin position="183"/>
        <end position="192"/>
    </location>
</feature>
<dbReference type="GO" id="GO:0007219">
    <property type="term" value="P:Notch signaling pathway"/>
    <property type="evidence" value="ECO:0007669"/>
    <property type="project" value="TreeGrafter"/>
</dbReference>
<comment type="similarity">
    <text evidence="2">Belongs to the NOTCH family.</text>
</comment>
<dbReference type="InterPro" id="IPR000152">
    <property type="entry name" value="EGF-type_Asp/Asn_hydroxyl_site"/>
</dbReference>
<dbReference type="PRINTS" id="PR00010">
    <property type="entry name" value="EGFBLOOD"/>
</dbReference>
<dbReference type="InterPro" id="IPR013032">
    <property type="entry name" value="EGF-like_CS"/>
</dbReference>
<evidence type="ECO:0000256" key="7">
    <source>
        <dbReference type="ARBA" id="ARBA00023157"/>
    </source>
</evidence>
<feature type="disulfide bond" evidence="10">
    <location>
        <begin position="164"/>
        <end position="181"/>
    </location>
</feature>
<feature type="region of interest" description="Disordered" evidence="11">
    <location>
        <begin position="1"/>
        <end position="29"/>
    </location>
</feature>
<evidence type="ECO:0000259" key="12">
    <source>
        <dbReference type="PROSITE" id="PS50026"/>
    </source>
</evidence>
<evidence type="ECO:0000313" key="14">
    <source>
        <dbReference type="RefSeq" id="XP_011645250.1"/>
    </source>
</evidence>
<dbReference type="SMART" id="SM00181">
    <property type="entry name" value="EGF"/>
    <property type="match status" value="4"/>
</dbReference>
<accession>A0A6I9WPZ7</accession>
<comment type="subcellular location">
    <subcellularLocation>
        <location evidence="1">Secreted</location>
    </subcellularLocation>
</comment>
<keyword evidence="6" id="KW-0677">Repeat</keyword>
<dbReference type="RefSeq" id="XP_011645250.1">
    <property type="nucleotide sequence ID" value="XM_011646948.1"/>
</dbReference>
<keyword evidence="4 10" id="KW-0245">EGF-like domain</keyword>
<reference evidence="14" key="1">
    <citation type="submission" date="2025-08" db="UniProtKB">
        <authorList>
            <consortium name="RefSeq"/>
        </authorList>
    </citation>
    <scope>IDENTIFICATION</scope>
</reference>
<dbReference type="Pfam" id="PF00008">
    <property type="entry name" value="EGF"/>
    <property type="match status" value="1"/>
</dbReference>
<dbReference type="Proteomes" id="UP000504615">
    <property type="component" value="Unplaced"/>
</dbReference>
<feature type="domain" description="EGF-like" evidence="12">
    <location>
        <begin position="40"/>
        <end position="76"/>
    </location>
</feature>
<keyword evidence="13" id="KW-1185">Reference proteome</keyword>
<dbReference type="InterPro" id="IPR001881">
    <property type="entry name" value="EGF-like_Ca-bd_dom"/>
</dbReference>
<evidence type="ECO:0000256" key="11">
    <source>
        <dbReference type="SAM" id="MobiDB-lite"/>
    </source>
</evidence>
<protein>
    <submittedName>
        <fullName evidence="14">Neurogenic locus Notch protein-like</fullName>
    </submittedName>
</protein>
<feature type="disulfide bond" evidence="10">
    <location>
        <begin position="66"/>
        <end position="75"/>
    </location>
</feature>
<keyword evidence="5" id="KW-0732">Signal</keyword>
<evidence type="ECO:0000313" key="13">
    <source>
        <dbReference type="Proteomes" id="UP000504615"/>
    </source>
</evidence>
<evidence type="ECO:0000256" key="9">
    <source>
        <dbReference type="ARBA" id="ARBA00023180"/>
    </source>
</evidence>
<dbReference type="Pfam" id="PF07645">
    <property type="entry name" value="EGF_CA"/>
    <property type="match status" value="2"/>
</dbReference>
<dbReference type="Gene3D" id="2.10.25.10">
    <property type="entry name" value="Laminin"/>
    <property type="match status" value="5"/>
</dbReference>
<dbReference type="Pfam" id="PF12661">
    <property type="entry name" value="hEGF"/>
    <property type="match status" value="2"/>
</dbReference>
<dbReference type="AlphaFoldDB" id="A0A6I9WPZ7"/>
<evidence type="ECO:0000256" key="4">
    <source>
        <dbReference type="ARBA" id="ARBA00022536"/>
    </source>
</evidence>
<keyword evidence="3" id="KW-0964">Secreted</keyword>
<dbReference type="SUPFAM" id="SSF57196">
    <property type="entry name" value="EGF/Laminin"/>
    <property type="match status" value="4"/>
</dbReference>
<keyword evidence="7 10" id="KW-1015">Disulfide bond</keyword>
<feature type="compositionally biased region" description="Basic and acidic residues" evidence="11">
    <location>
        <begin position="1"/>
        <end position="17"/>
    </location>
</feature>
<dbReference type="PROSITE" id="PS00022">
    <property type="entry name" value="EGF_1"/>
    <property type="match status" value="4"/>
</dbReference>
<proteinExistence type="inferred from homology"/>
<dbReference type="PROSITE" id="PS00010">
    <property type="entry name" value="ASX_HYDROXYL"/>
    <property type="match status" value="3"/>
</dbReference>
<feature type="disulfide bond" evidence="10">
    <location>
        <begin position="144"/>
        <end position="153"/>
    </location>
</feature>
<dbReference type="PROSITE" id="PS50026">
    <property type="entry name" value="EGF_3"/>
    <property type="match status" value="4"/>
</dbReference>
<dbReference type="FunFam" id="2.10.25.10:FF:000092">
    <property type="entry name" value="Neurogenic locus notch protein 1"/>
    <property type="match status" value="1"/>
</dbReference>
<keyword evidence="8" id="KW-0675">Receptor</keyword>
<comment type="caution">
    <text evidence="10">Lacks conserved residue(s) required for the propagation of feature annotation.</text>
</comment>
<dbReference type="KEGG" id="pbar:105432239"/>
<dbReference type="FunFam" id="2.10.25.10:FF:000125">
    <property type="entry name" value="Neurogenic locus notch protein-like"/>
    <property type="match status" value="1"/>
</dbReference>
<keyword evidence="9" id="KW-0325">Glycoprotein</keyword>